<evidence type="ECO:0000256" key="1">
    <source>
        <dbReference type="ARBA" id="ARBA00004141"/>
    </source>
</evidence>
<feature type="transmembrane region" description="Helical" evidence="6">
    <location>
        <begin position="347"/>
        <end position="368"/>
    </location>
</feature>
<keyword evidence="3 6" id="KW-1133">Transmembrane helix</keyword>
<evidence type="ECO:0000313" key="7">
    <source>
        <dbReference type="EMBL" id="VWO98033.1"/>
    </source>
</evidence>
<name>A0A5K1K188_9APHY</name>
<evidence type="ECO:0000256" key="5">
    <source>
        <dbReference type="SAM" id="MobiDB-lite"/>
    </source>
</evidence>
<dbReference type="PANTHER" id="PTHR23507:SF1">
    <property type="entry name" value="FI18259P1-RELATED"/>
    <property type="match status" value="1"/>
</dbReference>
<feature type="transmembrane region" description="Helical" evidence="6">
    <location>
        <begin position="126"/>
        <end position="148"/>
    </location>
</feature>
<dbReference type="PANTHER" id="PTHR23507">
    <property type="entry name" value="ZGC:174356"/>
    <property type="match status" value="1"/>
</dbReference>
<gene>
    <name evidence="7" type="primary">I1RIS2</name>
</gene>
<evidence type="ECO:0000256" key="3">
    <source>
        <dbReference type="ARBA" id="ARBA00022989"/>
    </source>
</evidence>
<keyword evidence="4 6" id="KW-0472">Membrane</keyword>
<dbReference type="InterPro" id="IPR036259">
    <property type="entry name" value="MFS_trans_sf"/>
</dbReference>
<reference evidence="7" key="1">
    <citation type="submission" date="2019-10" db="EMBL/GenBank/DDBJ databases">
        <authorList>
            <person name="Nor Muhammad N."/>
        </authorList>
    </citation>
    <scope>NUCLEOTIDE SEQUENCE</scope>
</reference>
<protein>
    <submittedName>
        <fullName evidence="7">MFS domain-containing protein</fullName>
    </submittedName>
</protein>
<dbReference type="EMBL" id="LR726685">
    <property type="protein sequence ID" value="VWO98033.1"/>
    <property type="molecule type" value="Genomic_DNA"/>
</dbReference>
<proteinExistence type="predicted"/>
<feature type="transmembrane region" description="Helical" evidence="6">
    <location>
        <begin position="154"/>
        <end position="182"/>
    </location>
</feature>
<accession>A0A5K1K188</accession>
<dbReference type="InterPro" id="IPR011701">
    <property type="entry name" value="MFS"/>
</dbReference>
<feature type="region of interest" description="Disordered" evidence="5">
    <location>
        <begin position="1"/>
        <end position="31"/>
    </location>
</feature>
<evidence type="ECO:0000256" key="2">
    <source>
        <dbReference type="ARBA" id="ARBA00022692"/>
    </source>
</evidence>
<dbReference type="Pfam" id="PF07690">
    <property type="entry name" value="MFS_1"/>
    <property type="match status" value="1"/>
</dbReference>
<evidence type="ECO:0000256" key="6">
    <source>
        <dbReference type="SAM" id="Phobius"/>
    </source>
</evidence>
<feature type="transmembrane region" description="Helical" evidence="6">
    <location>
        <begin position="312"/>
        <end position="335"/>
    </location>
</feature>
<keyword evidence="2 6" id="KW-0812">Transmembrane</keyword>
<feature type="transmembrane region" description="Helical" evidence="6">
    <location>
        <begin position="223"/>
        <end position="245"/>
    </location>
</feature>
<evidence type="ECO:0000256" key="4">
    <source>
        <dbReference type="ARBA" id="ARBA00023136"/>
    </source>
</evidence>
<feature type="compositionally biased region" description="Polar residues" evidence="5">
    <location>
        <begin position="15"/>
        <end position="24"/>
    </location>
</feature>
<comment type="subcellular location">
    <subcellularLocation>
        <location evidence="1">Membrane</location>
        <topology evidence="1">Multi-pass membrane protein</topology>
    </subcellularLocation>
</comment>
<feature type="transmembrane region" description="Helical" evidence="6">
    <location>
        <begin position="194"/>
        <end position="217"/>
    </location>
</feature>
<feature type="transmembrane region" description="Helical" evidence="6">
    <location>
        <begin position="90"/>
        <end position="114"/>
    </location>
</feature>
<dbReference type="GO" id="GO:0022857">
    <property type="term" value="F:transmembrane transporter activity"/>
    <property type="evidence" value="ECO:0007669"/>
    <property type="project" value="InterPro"/>
</dbReference>
<sequence>MSSHSLLQGDVHDQATPNPHGSTQEPDRGVEKKWIKPSPAWMLALVAVAAISTSGTVAPRVEIYTLTICRALGHDTNGPASCHTQPEVQAAAATFIAIVAGLSGFLSTLTAAWWGALSDCYGRIGVLAFNVGGLMLSDFVFLMTAHFWEDLPGTYMWFALGPIIEGLVGGISVASVIMHAYISDCSNPAERSRAFSQLMGLLFVGMSVGPILTGYIIQKTTEVLPIFYVTTIIDTLVSLAVWFIMPESLSATDMQEHRVRRQQRLQSMGSGMMGWLRRTAGALDVVSPLAVLLPERTEHGDGKRSMDWSMTILGLAYGFGVFIQGSLVSQIQYVWVAFDWTSGVINYWLGAIHIAKAAYLTIMFPLLVKFLTWIWKRRQATSAESEPLLSDQGEYPSTQSRKKVAPVASMDLLLARAAVVTDLLSYILIFCTHSGFLFAVFTMCVSFGTSFGPTMQSLALDLYARRGRHDTGSLLGALTVVSALR</sequence>
<dbReference type="Gene3D" id="1.20.1250.20">
    <property type="entry name" value="MFS general substrate transporter like domains"/>
    <property type="match status" value="1"/>
</dbReference>
<dbReference type="GO" id="GO:0016020">
    <property type="term" value="C:membrane"/>
    <property type="evidence" value="ECO:0007669"/>
    <property type="project" value="UniProtKB-SubCell"/>
</dbReference>
<organism evidence="7">
    <name type="scientific">Ganoderma boninense</name>
    <dbReference type="NCBI Taxonomy" id="34458"/>
    <lineage>
        <taxon>Eukaryota</taxon>
        <taxon>Fungi</taxon>
        <taxon>Dikarya</taxon>
        <taxon>Basidiomycota</taxon>
        <taxon>Agaricomycotina</taxon>
        <taxon>Agaricomycetes</taxon>
        <taxon>Polyporales</taxon>
        <taxon>Polyporaceae</taxon>
        <taxon>Ganoderma</taxon>
    </lineage>
</organism>
<dbReference type="SUPFAM" id="SSF103473">
    <property type="entry name" value="MFS general substrate transporter"/>
    <property type="match status" value="1"/>
</dbReference>
<dbReference type="AlphaFoldDB" id="A0A5K1K188"/>